<accession>A0ACC0ATL3</accession>
<dbReference type="EMBL" id="CM044705">
    <property type="protein sequence ID" value="KAI5663787.1"/>
    <property type="molecule type" value="Genomic_DNA"/>
</dbReference>
<organism evidence="1 2">
    <name type="scientific">Catharanthus roseus</name>
    <name type="common">Madagascar periwinkle</name>
    <name type="synonym">Vinca rosea</name>
    <dbReference type="NCBI Taxonomy" id="4058"/>
    <lineage>
        <taxon>Eukaryota</taxon>
        <taxon>Viridiplantae</taxon>
        <taxon>Streptophyta</taxon>
        <taxon>Embryophyta</taxon>
        <taxon>Tracheophyta</taxon>
        <taxon>Spermatophyta</taxon>
        <taxon>Magnoliopsida</taxon>
        <taxon>eudicotyledons</taxon>
        <taxon>Gunneridae</taxon>
        <taxon>Pentapetalae</taxon>
        <taxon>asterids</taxon>
        <taxon>lamiids</taxon>
        <taxon>Gentianales</taxon>
        <taxon>Apocynaceae</taxon>
        <taxon>Rauvolfioideae</taxon>
        <taxon>Vinceae</taxon>
        <taxon>Catharanthinae</taxon>
        <taxon>Catharanthus</taxon>
    </lineage>
</organism>
<evidence type="ECO:0000313" key="1">
    <source>
        <dbReference type="EMBL" id="KAI5663787.1"/>
    </source>
</evidence>
<sequence length="156" mass="17241">MDFHGPRLGRLYGIATEPIAAFLYVTALSAISILVAASTAAANPISGKGANVTLSQLLKLILSLLTNPPEYVLFPKFFLKIVLGRWLVLECLSFGSSKPPILCHAIKPKSCERYPQGILLLKAIIDITQLLEEQFSPNFLLDFSTELRWLKLQKSL</sequence>
<gene>
    <name evidence="1" type="ORF">M9H77_23110</name>
</gene>
<protein>
    <submittedName>
        <fullName evidence="1">Uncharacterized protein</fullName>
    </submittedName>
</protein>
<name>A0ACC0ATL3_CATRO</name>
<dbReference type="Proteomes" id="UP001060085">
    <property type="component" value="Linkage Group LG05"/>
</dbReference>
<proteinExistence type="predicted"/>
<comment type="caution">
    <text evidence="1">The sequence shown here is derived from an EMBL/GenBank/DDBJ whole genome shotgun (WGS) entry which is preliminary data.</text>
</comment>
<evidence type="ECO:0000313" key="2">
    <source>
        <dbReference type="Proteomes" id="UP001060085"/>
    </source>
</evidence>
<keyword evidence="2" id="KW-1185">Reference proteome</keyword>
<reference evidence="2" key="1">
    <citation type="journal article" date="2023" name="Nat. Plants">
        <title>Single-cell RNA sequencing provides a high-resolution roadmap for understanding the multicellular compartmentation of specialized metabolism.</title>
        <authorList>
            <person name="Sun S."/>
            <person name="Shen X."/>
            <person name="Li Y."/>
            <person name="Li Y."/>
            <person name="Wang S."/>
            <person name="Li R."/>
            <person name="Zhang H."/>
            <person name="Shen G."/>
            <person name="Guo B."/>
            <person name="Wei J."/>
            <person name="Xu J."/>
            <person name="St-Pierre B."/>
            <person name="Chen S."/>
            <person name="Sun C."/>
        </authorList>
    </citation>
    <scope>NUCLEOTIDE SEQUENCE [LARGE SCALE GENOMIC DNA]</scope>
</reference>